<evidence type="ECO:0000313" key="3">
    <source>
        <dbReference type="Proteomes" id="UP001497516"/>
    </source>
</evidence>
<dbReference type="EMBL" id="OZ034815">
    <property type="protein sequence ID" value="CAL1369035.1"/>
    <property type="molecule type" value="Genomic_DNA"/>
</dbReference>
<gene>
    <name evidence="2" type="ORF">LTRI10_LOCUS11857</name>
</gene>
<feature type="compositionally biased region" description="Basic and acidic residues" evidence="1">
    <location>
        <begin position="1"/>
        <end position="11"/>
    </location>
</feature>
<organism evidence="2 3">
    <name type="scientific">Linum trigynum</name>
    <dbReference type="NCBI Taxonomy" id="586398"/>
    <lineage>
        <taxon>Eukaryota</taxon>
        <taxon>Viridiplantae</taxon>
        <taxon>Streptophyta</taxon>
        <taxon>Embryophyta</taxon>
        <taxon>Tracheophyta</taxon>
        <taxon>Spermatophyta</taxon>
        <taxon>Magnoliopsida</taxon>
        <taxon>eudicotyledons</taxon>
        <taxon>Gunneridae</taxon>
        <taxon>Pentapetalae</taxon>
        <taxon>rosids</taxon>
        <taxon>fabids</taxon>
        <taxon>Malpighiales</taxon>
        <taxon>Linaceae</taxon>
        <taxon>Linum</taxon>
    </lineage>
</organism>
<dbReference type="AlphaFoldDB" id="A0AAV2D9X5"/>
<proteinExistence type="predicted"/>
<keyword evidence="3" id="KW-1185">Reference proteome</keyword>
<dbReference type="Proteomes" id="UP001497516">
    <property type="component" value="Chromosome 2"/>
</dbReference>
<feature type="region of interest" description="Disordered" evidence="1">
    <location>
        <begin position="1"/>
        <end position="23"/>
    </location>
</feature>
<reference evidence="2 3" key="1">
    <citation type="submission" date="2024-04" db="EMBL/GenBank/DDBJ databases">
        <authorList>
            <person name="Fracassetti M."/>
        </authorList>
    </citation>
    <scope>NUCLEOTIDE SEQUENCE [LARGE SCALE GENOMIC DNA]</scope>
</reference>
<evidence type="ECO:0000313" key="2">
    <source>
        <dbReference type="EMBL" id="CAL1369035.1"/>
    </source>
</evidence>
<evidence type="ECO:0000256" key="1">
    <source>
        <dbReference type="SAM" id="MobiDB-lite"/>
    </source>
</evidence>
<accession>A0AAV2D9X5</accession>
<protein>
    <submittedName>
        <fullName evidence="2">Uncharacterized protein</fullName>
    </submittedName>
</protein>
<sequence length="89" mass="9881">MNREAGVRNREEDESIPNGVNSTPSSLLRVLIRNPSLLARKAHNRCRKFSSVIATLDSRWSAKRMEFAAGVIVEALKQGKALNGEGMSW</sequence>
<name>A0AAV2D9X5_9ROSI</name>